<dbReference type="Proteomes" id="UP000306319">
    <property type="component" value="Unassembled WGS sequence"/>
</dbReference>
<keyword evidence="2" id="KW-1185">Reference proteome</keyword>
<sequence>MANLRYPIGMQSFAKIREGGYLYVDKTGYIHDLVSNGTCYFLSRPRRFGKSLLISTIEEFFKGNRRLFEGLAISRQPYDWDAYPVLHIDLAGCSPDSLDRFVEYFNNFLTRWEKEYGITTDSDKSVGIRFKDIILCAHEQTGKPVVILVDEYDKPLLETVDNPELQERIRRELRMFYSNLKSLDGHIRFAMLTGVTKLGHLSIFSDLNNLQDISLSMQYNGICGITKEELHEYFDEGIRKFSKNVDKTPEEIYEKLRENYDGYHFTPKGGEDVYNPFSLLNCMSEEWFGNYWFRTGTPSFLIKMIRVEGLPLPELASYEIGLSSLSDVSFQLTDIIPVLYQSGYLTIKGYDERFDIATLGFPNKEVENGFFNQLMPLNSGNR</sequence>
<proteinExistence type="predicted"/>
<reference evidence="1" key="1">
    <citation type="submission" date="2019-04" db="EMBL/GenBank/DDBJ databases">
        <title>Microbes associate with the intestines of laboratory mice.</title>
        <authorList>
            <person name="Navarre W."/>
            <person name="Wong E."/>
            <person name="Huang K."/>
            <person name="Tropini C."/>
            <person name="Ng K."/>
            <person name="Yu B."/>
        </authorList>
    </citation>
    <scope>NUCLEOTIDE SEQUENCE</scope>
    <source>
        <strain evidence="1">NM04_E33</strain>
    </source>
</reference>
<accession>A0AC61RKW8</accession>
<comment type="caution">
    <text evidence="1">The sequence shown here is derived from an EMBL/GenBank/DDBJ whole genome shotgun (WGS) entry which is preliminary data.</text>
</comment>
<evidence type="ECO:0000313" key="1">
    <source>
        <dbReference type="EMBL" id="TGY78051.1"/>
    </source>
</evidence>
<protein>
    <submittedName>
        <fullName evidence="1">AAA family ATPase</fullName>
    </submittedName>
</protein>
<organism evidence="1 2">
    <name type="scientific">Lepagella muris</name>
    <dbReference type="NCBI Taxonomy" id="3032870"/>
    <lineage>
        <taxon>Bacteria</taxon>
        <taxon>Pseudomonadati</taxon>
        <taxon>Bacteroidota</taxon>
        <taxon>Bacteroidia</taxon>
        <taxon>Bacteroidales</taxon>
        <taxon>Muribaculaceae</taxon>
        <taxon>Lepagella</taxon>
    </lineage>
</organism>
<dbReference type="EMBL" id="SRYB01000017">
    <property type="protein sequence ID" value="TGY78051.1"/>
    <property type="molecule type" value="Genomic_DNA"/>
</dbReference>
<evidence type="ECO:0000313" key="2">
    <source>
        <dbReference type="Proteomes" id="UP000306319"/>
    </source>
</evidence>
<gene>
    <name evidence="1" type="ORF">E5331_11920</name>
</gene>
<name>A0AC61RKW8_9BACT</name>